<evidence type="ECO:0000313" key="10">
    <source>
        <dbReference type="Proteomes" id="UP000604825"/>
    </source>
</evidence>
<comment type="similarity">
    <text evidence="4">Belongs to the AB hydrolase superfamily. Epoxide hydrolase family.</text>
</comment>
<comment type="function">
    <text evidence="6">Epoxide hydrolase involved in the biosynthesis of cucurbitacin and mogroside tetracyclic triterpene natural products (e.g. siamenoside I and mogrosides IV, V and VI). Cucurbitacins have cytotoxic properties and exhibit deterrent taste as a defense barrier against herbivores. Mogrosides are nonsugar highly oxygenated compounds used as high-intensity zero-calorie sweeteners; they also possess pharmacological properties such as regulating immunity, lowering blood sugar and lipid levels, protecting the liver, and acting as antioxidants and antitumor agents. Catalyzes the hydrolysis of aromatic epoxide-containing substrates, such as the conversion of 24,25-epoxycucurbitadienol to 24,25-dihydroxycucurbitadienol.</text>
</comment>
<organism evidence="9 10">
    <name type="scientific">Miscanthus lutarioriparius</name>
    <dbReference type="NCBI Taxonomy" id="422564"/>
    <lineage>
        <taxon>Eukaryota</taxon>
        <taxon>Viridiplantae</taxon>
        <taxon>Streptophyta</taxon>
        <taxon>Embryophyta</taxon>
        <taxon>Tracheophyta</taxon>
        <taxon>Spermatophyta</taxon>
        <taxon>Magnoliopsida</taxon>
        <taxon>Liliopsida</taxon>
        <taxon>Poales</taxon>
        <taxon>Poaceae</taxon>
        <taxon>PACMAD clade</taxon>
        <taxon>Panicoideae</taxon>
        <taxon>Andropogonodae</taxon>
        <taxon>Andropogoneae</taxon>
        <taxon>Saccharinae</taxon>
        <taxon>Miscanthus</taxon>
    </lineage>
</organism>
<feature type="domain" description="AB hydrolase-1" evidence="8">
    <location>
        <begin position="39"/>
        <end position="144"/>
    </location>
</feature>
<dbReference type="PRINTS" id="PR00412">
    <property type="entry name" value="EPOXHYDRLASE"/>
</dbReference>
<dbReference type="SUPFAM" id="SSF53474">
    <property type="entry name" value="alpha/beta-Hydrolases"/>
    <property type="match status" value="1"/>
</dbReference>
<keyword evidence="10" id="KW-1185">Reference proteome</keyword>
<dbReference type="EC" id="3.3.2.10" evidence="2"/>
<dbReference type="InterPro" id="IPR029058">
    <property type="entry name" value="AB_hydrolase_fold"/>
</dbReference>
<evidence type="ECO:0000256" key="4">
    <source>
        <dbReference type="ARBA" id="ARBA00038334"/>
    </source>
</evidence>
<keyword evidence="3" id="KW-0378">Hydrolase</keyword>
<sequence length="328" mass="36487">MAATALEGVSVTHRTLDVNGIKIHVAEAGSGSGSAGGTAVLFLHGFLELWHSWHHQLRSLSARGYRCLAPDLRGYGDSTAPPSPSSYTAFHLVGDVVALLDAFALPRVYVVGQGWGALLAWHLATFRPDRVRALVNMSVAFMPRNPGVRPLELFRRLYGEGYYLLRLQEPGAMEAEFARMDTRFIFRKLLTTRDTGAISLSPEWWGPQDQDIPLPPWLTEEYVERLAAKFDETGFAGAMNFYRCLDLNWELTAPWTGAKVTVPTKYIAGEDAMSYNYTGVQEYIHKGGLKGDVPGLEEVAVIAGAAHYIHLEKPEEVTEHIYEFIKKF</sequence>
<gene>
    <name evidence="9" type="ORF">NCGR_LOCUS13947</name>
</gene>
<dbReference type="InterPro" id="IPR000073">
    <property type="entry name" value="AB_hydrolase_1"/>
</dbReference>
<dbReference type="PANTHER" id="PTHR43329">
    <property type="entry name" value="EPOXIDE HYDROLASE"/>
    <property type="match status" value="1"/>
</dbReference>
<evidence type="ECO:0000256" key="5">
    <source>
        <dbReference type="ARBA" id="ARBA00051067"/>
    </source>
</evidence>
<dbReference type="Gene3D" id="3.40.50.1820">
    <property type="entry name" value="alpha/beta hydrolase"/>
    <property type="match status" value="1"/>
</dbReference>
<evidence type="ECO:0000256" key="7">
    <source>
        <dbReference type="ARBA" id="ARBA00093212"/>
    </source>
</evidence>
<dbReference type="EMBL" id="CAJGYO010000003">
    <property type="protein sequence ID" value="CAD6220482.1"/>
    <property type="molecule type" value="Genomic_DNA"/>
</dbReference>
<evidence type="ECO:0000256" key="1">
    <source>
        <dbReference type="ARBA" id="ARBA00004721"/>
    </source>
</evidence>
<evidence type="ECO:0000313" key="9">
    <source>
        <dbReference type="EMBL" id="CAD6220482.1"/>
    </source>
</evidence>
<comment type="catalytic activity">
    <reaction evidence="5">
        <text>an epoxide + H2O = an ethanediol</text>
        <dbReference type="Rhea" id="RHEA:19037"/>
        <dbReference type="ChEBI" id="CHEBI:15377"/>
        <dbReference type="ChEBI" id="CHEBI:32955"/>
        <dbReference type="ChEBI" id="CHEBI:140594"/>
        <dbReference type="EC" id="3.3.2.10"/>
    </reaction>
    <physiologicalReaction direction="left-to-right" evidence="5">
        <dbReference type="Rhea" id="RHEA:19038"/>
    </physiologicalReaction>
</comment>
<accession>A0A811N9N3</accession>
<dbReference type="InterPro" id="IPR000639">
    <property type="entry name" value="Epox_hydrolase-like"/>
</dbReference>
<dbReference type="FunFam" id="3.40.50.1820:FF:000161">
    <property type="entry name" value="Epoxide hydrolase"/>
    <property type="match status" value="1"/>
</dbReference>
<dbReference type="Proteomes" id="UP000604825">
    <property type="component" value="Unassembled WGS sequence"/>
</dbReference>
<reference evidence="9" key="1">
    <citation type="submission" date="2020-10" db="EMBL/GenBank/DDBJ databases">
        <authorList>
            <person name="Han B."/>
            <person name="Lu T."/>
            <person name="Zhao Q."/>
            <person name="Huang X."/>
            <person name="Zhao Y."/>
        </authorList>
    </citation>
    <scope>NUCLEOTIDE SEQUENCE</scope>
</reference>
<dbReference type="Pfam" id="PF00561">
    <property type="entry name" value="Abhydrolase_1"/>
    <property type="match status" value="1"/>
</dbReference>
<comment type="catalytic activity">
    <reaction evidence="7">
        <text>(24S)-24,25-epoxycucurbitadienol + H2O = (24R)-24,25-dihydroxycucurbitadienol</text>
        <dbReference type="Rhea" id="RHEA:81855"/>
        <dbReference type="ChEBI" id="CHEBI:15377"/>
        <dbReference type="ChEBI" id="CHEBI:229949"/>
        <dbReference type="ChEBI" id="CHEBI:229950"/>
    </reaction>
    <physiologicalReaction direction="left-to-right" evidence="7">
        <dbReference type="Rhea" id="RHEA:81856"/>
    </physiologicalReaction>
</comment>
<protein>
    <recommendedName>
        <fullName evidence="2">soluble epoxide hydrolase</fullName>
        <ecNumber evidence="2">3.3.2.10</ecNumber>
    </recommendedName>
</protein>
<dbReference type="PRINTS" id="PR00111">
    <property type="entry name" value="ABHYDROLASE"/>
</dbReference>
<evidence type="ECO:0000256" key="6">
    <source>
        <dbReference type="ARBA" id="ARBA00058358"/>
    </source>
</evidence>
<dbReference type="OrthoDB" id="408373at2759"/>
<comment type="caution">
    <text evidence="9">The sequence shown here is derived from an EMBL/GenBank/DDBJ whole genome shotgun (WGS) entry which is preliminary data.</text>
</comment>
<comment type="pathway">
    <text evidence="1">Secondary metabolite biosynthesis; terpenoid biosynthesis.</text>
</comment>
<evidence type="ECO:0000256" key="2">
    <source>
        <dbReference type="ARBA" id="ARBA00013006"/>
    </source>
</evidence>
<evidence type="ECO:0000259" key="8">
    <source>
        <dbReference type="Pfam" id="PF00561"/>
    </source>
</evidence>
<dbReference type="GO" id="GO:0004301">
    <property type="term" value="F:epoxide hydrolase activity"/>
    <property type="evidence" value="ECO:0007669"/>
    <property type="project" value="UniProtKB-EC"/>
</dbReference>
<proteinExistence type="inferred from homology"/>
<name>A0A811N9N3_9POAL</name>
<evidence type="ECO:0000256" key="3">
    <source>
        <dbReference type="ARBA" id="ARBA00022801"/>
    </source>
</evidence>
<dbReference type="AlphaFoldDB" id="A0A811N9N3"/>